<dbReference type="Proteomes" id="UP000031938">
    <property type="component" value="Unassembled WGS sequence"/>
</dbReference>
<dbReference type="STRING" id="889306.KP78_08580"/>
<evidence type="ECO:0000256" key="5">
    <source>
        <dbReference type="ARBA" id="ARBA00046577"/>
    </source>
</evidence>
<dbReference type="InterPro" id="IPR012844">
    <property type="entry name" value="DhaM_N"/>
</dbReference>
<dbReference type="InterPro" id="IPR036662">
    <property type="entry name" value="PTS_EIIA_man-typ_sf"/>
</dbReference>
<dbReference type="EMBL" id="JXRP01000009">
    <property type="protein sequence ID" value="KIL49390.1"/>
    <property type="molecule type" value="Genomic_DNA"/>
</dbReference>
<protein>
    <recommendedName>
        <fullName evidence="3">phosphoenolpyruvate--glycerone phosphotransferase</fullName>
        <ecNumber evidence="3">2.7.1.121</ecNumber>
    </recommendedName>
</protein>
<evidence type="ECO:0000256" key="2">
    <source>
        <dbReference type="ARBA" id="ARBA00002788"/>
    </source>
</evidence>
<dbReference type="OrthoDB" id="7065393at2"/>
<dbReference type="PANTHER" id="PTHR38594:SF1">
    <property type="entry name" value="PEP-DEPENDENT DIHYDROXYACETONE KINASE, PHOSPHORYL DONOR SUBUNIT DHAM"/>
    <property type="match status" value="1"/>
</dbReference>
<dbReference type="PROSITE" id="PS51096">
    <property type="entry name" value="PTS_EIIA_TYPE_4"/>
    <property type="match status" value="1"/>
</dbReference>
<evidence type="ECO:0000313" key="8">
    <source>
        <dbReference type="Proteomes" id="UP000031938"/>
    </source>
</evidence>
<dbReference type="GO" id="GO:0019563">
    <property type="term" value="P:glycerol catabolic process"/>
    <property type="evidence" value="ECO:0007669"/>
    <property type="project" value="InterPro"/>
</dbReference>
<name>A0A0C2RGU0_9BACL</name>
<evidence type="ECO:0000256" key="1">
    <source>
        <dbReference type="ARBA" id="ARBA00001113"/>
    </source>
</evidence>
<dbReference type="PATRIC" id="fig|889306.3.peg.861"/>
<dbReference type="Gene3D" id="3.40.50.510">
    <property type="entry name" value="Phosphotransferase system, mannose-type IIA component"/>
    <property type="match status" value="1"/>
</dbReference>
<organism evidence="7 8">
    <name type="scientific">Jeotgalibacillus soli</name>
    <dbReference type="NCBI Taxonomy" id="889306"/>
    <lineage>
        <taxon>Bacteria</taxon>
        <taxon>Bacillati</taxon>
        <taxon>Bacillota</taxon>
        <taxon>Bacilli</taxon>
        <taxon>Bacillales</taxon>
        <taxon>Caryophanaceae</taxon>
        <taxon>Jeotgalibacillus</taxon>
    </lineage>
</organism>
<dbReference type="InterPro" id="IPR004701">
    <property type="entry name" value="PTS_EIIA_man-typ"/>
</dbReference>
<dbReference type="RefSeq" id="WP_041086529.1">
    <property type="nucleotide sequence ID" value="NZ_JXRP01000009.1"/>
</dbReference>
<keyword evidence="4" id="KW-0808">Transferase</keyword>
<evidence type="ECO:0000256" key="4">
    <source>
        <dbReference type="ARBA" id="ARBA00022679"/>
    </source>
</evidence>
<keyword evidence="8" id="KW-1185">Reference proteome</keyword>
<dbReference type="GO" id="GO:0016020">
    <property type="term" value="C:membrane"/>
    <property type="evidence" value="ECO:0007669"/>
    <property type="project" value="InterPro"/>
</dbReference>
<dbReference type="NCBIfam" id="TIGR02364">
    <property type="entry name" value="dha_pts"/>
    <property type="match status" value="1"/>
</dbReference>
<comment type="caution">
    <text evidence="7">The sequence shown here is derived from an EMBL/GenBank/DDBJ whole genome shotgun (WGS) entry which is preliminary data.</text>
</comment>
<dbReference type="PANTHER" id="PTHR38594">
    <property type="entry name" value="PEP-DEPENDENT DIHYDROXYACETONE KINASE, PHOSPHORYL DONOR SUBUNIT DHAM"/>
    <property type="match status" value="1"/>
</dbReference>
<accession>A0A0C2RGU0</accession>
<reference evidence="7 8" key="1">
    <citation type="submission" date="2015-01" db="EMBL/GenBank/DDBJ databases">
        <title>Genome sequencing of Jeotgalibacillus soli.</title>
        <authorList>
            <person name="Goh K.M."/>
            <person name="Chan K.-G."/>
            <person name="Yaakop A.S."/>
            <person name="Ee R."/>
            <person name="Gan H.M."/>
            <person name="Chan C.S."/>
        </authorList>
    </citation>
    <scope>NUCLEOTIDE SEQUENCE [LARGE SCALE GENOMIC DNA]</scope>
    <source>
        <strain evidence="7 8">P9</strain>
    </source>
</reference>
<dbReference type="SUPFAM" id="SSF53062">
    <property type="entry name" value="PTS system fructose IIA component-like"/>
    <property type="match status" value="1"/>
</dbReference>
<dbReference type="Pfam" id="PF03610">
    <property type="entry name" value="EIIA-man"/>
    <property type="match status" value="1"/>
</dbReference>
<gene>
    <name evidence="7" type="ORF">KP78_08580</name>
</gene>
<comment type="subunit">
    <text evidence="5">Homodimer. The dihydroxyacetone kinase complex is composed of a homodimer of DhaM, a homodimer of DhaK and the subunit DhaL.</text>
</comment>
<feature type="domain" description="PTS EIIA type-4" evidence="6">
    <location>
        <begin position="3"/>
        <end position="128"/>
    </location>
</feature>
<dbReference type="InterPro" id="IPR039643">
    <property type="entry name" value="DhaM"/>
</dbReference>
<comment type="catalytic activity">
    <reaction evidence="1">
        <text>dihydroxyacetone + phosphoenolpyruvate = dihydroxyacetone phosphate + pyruvate</text>
        <dbReference type="Rhea" id="RHEA:18381"/>
        <dbReference type="ChEBI" id="CHEBI:15361"/>
        <dbReference type="ChEBI" id="CHEBI:16016"/>
        <dbReference type="ChEBI" id="CHEBI:57642"/>
        <dbReference type="ChEBI" id="CHEBI:58702"/>
        <dbReference type="EC" id="2.7.1.121"/>
    </reaction>
</comment>
<dbReference type="GO" id="GO:0009401">
    <property type="term" value="P:phosphoenolpyruvate-dependent sugar phosphotransferase system"/>
    <property type="evidence" value="ECO:0007669"/>
    <property type="project" value="InterPro"/>
</dbReference>
<comment type="function">
    <text evidence="2">Component of the dihydroxyacetone kinase complex, which is responsible for the phosphoenolpyruvate (PEP)-dependent phosphorylation of dihydroxyacetone. DhaM serves as the phosphoryl donor. Is phosphorylated by phosphoenolpyruvate in an EI- and HPr-dependent reaction, and a phosphorelay system on histidine residues finally leads to phosphoryl transfer to DhaL and dihydroxyacetone.</text>
</comment>
<evidence type="ECO:0000256" key="3">
    <source>
        <dbReference type="ARBA" id="ARBA00012095"/>
    </source>
</evidence>
<dbReference type="GO" id="GO:0047324">
    <property type="term" value="F:phosphoenolpyruvate-glycerone phosphotransferase activity"/>
    <property type="evidence" value="ECO:0007669"/>
    <property type="project" value="UniProtKB-EC"/>
</dbReference>
<proteinExistence type="predicted"/>
<dbReference type="AlphaFoldDB" id="A0A0C2RGU0"/>
<sequence>MSAVGIVLISHSDKIAEGLYELLRQVEQNVAIELAGGTDEGGIGTSLDKILQAIEKADSGEGVLLFYDLGSAKMNAELAIELAGKDNAYLVEAPLIEGAYIGTVEAGIGKRLHDIIEGIQKQFTVINE</sequence>
<evidence type="ECO:0000313" key="7">
    <source>
        <dbReference type="EMBL" id="KIL49390.1"/>
    </source>
</evidence>
<dbReference type="EC" id="2.7.1.121" evidence="3"/>
<evidence type="ECO:0000259" key="6">
    <source>
        <dbReference type="PROSITE" id="PS51096"/>
    </source>
</evidence>